<dbReference type="Proteomes" id="UP000715651">
    <property type="component" value="Unassembled WGS sequence"/>
</dbReference>
<evidence type="ECO:0000256" key="1">
    <source>
        <dbReference type="ARBA" id="ARBA00005525"/>
    </source>
</evidence>
<dbReference type="InterPro" id="IPR008927">
    <property type="entry name" value="6-PGluconate_DH-like_C_sf"/>
</dbReference>
<reference evidence="9" key="2">
    <citation type="submission" date="2021-09" db="EMBL/GenBank/DDBJ databases">
        <authorList>
            <person name="Gilroy R."/>
        </authorList>
    </citation>
    <scope>NUCLEOTIDE SEQUENCE</scope>
    <source>
        <strain evidence="9">578</strain>
    </source>
</reference>
<comment type="pathway">
    <text evidence="4">Amino-acid biosynthesis; L-proline biosynthesis; L-proline from L-glutamate 5-semialdehyde: step 1/1.</text>
</comment>
<protein>
    <recommendedName>
        <fullName evidence="4 5">Pyrroline-5-carboxylate reductase</fullName>
        <shortName evidence="4">P5C reductase</shortName>
        <shortName evidence="4">P5CR</shortName>
        <ecNumber evidence="4 5">1.5.1.2</ecNumber>
    </recommendedName>
    <alternativeName>
        <fullName evidence="4">PCA reductase</fullName>
    </alternativeName>
</protein>
<dbReference type="SUPFAM" id="SSF51735">
    <property type="entry name" value="NAD(P)-binding Rossmann-fold domains"/>
    <property type="match status" value="1"/>
</dbReference>
<dbReference type="Gene3D" id="3.40.50.720">
    <property type="entry name" value="NAD(P)-binding Rossmann-like Domain"/>
    <property type="match status" value="1"/>
</dbReference>
<comment type="similarity">
    <text evidence="1 4">Belongs to the pyrroline-5-carboxylate reductase family.</text>
</comment>
<feature type="domain" description="Pyrroline-5-carboxylate reductase catalytic N-terminal" evidence="7">
    <location>
        <begin position="2"/>
        <end position="95"/>
    </location>
</feature>
<dbReference type="EMBL" id="DYWK01000002">
    <property type="protein sequence ID" value="HJF17671.1"/>
    <property type="molecule type" value="Genomic_DNA"/>
</dbReference>
<keyword evidence="4" id="KW-0641">Proline biosynthesis</keyword>
<evidence type="ECO:0000256" key="4">
    <source>
        <dbReference type="HAMAP-Rule" id="MF_01925"/>
    </source>
</evidence>
<dbReference type="SUPFAM" id="SSF48179">
    <property type="entry name" value="6-phosphogluconate dehydrogenase C-terminal domain-like"/>
    <property type="match status" value="1"/>
</dbReference>
<evidence type="ECO:0000259" key="7">
    <source>
        <dbReference type="Pfam" id="PF03807"/>
    </source>
</evidence>
<evidence type="ECO:0000313" key="9">
    <source>
        <dbReference type="EMBL" id="HJF17671.1"/>
    </source>
</evidence>
<comment type="catalytic activity">
    <reaction evidence="4">
        <text>L-proline + NADP(+) = (S)-1-pyrroline-5-carboxylate + NADPH + 2 H(+)</text>
        <dbReference type="Rhea" id="RHEA:14109"/>
        <dbReference type="ChEBI" id="CHEBI:15378"/>
        <dbReference type="ChEBI" id="CHEBI:17388"/>
        <dbReference type="ChEBI" id="CHEBI:57783"/>
        <dbReference type="ChEBI" id="CHEBI:58349"/>
        <dbReference type="ChEBI" id="CHEBI:60039"/>
        <dbReference type="EC" id="1.5.1.2"/>
    </reaction>
</comment>
<dbReference type="InterPro" id="IPR028939">
    <property type="entry name" value="P5C_Rdtase_cat_N"/>
</dbReference>
<dbReference type="PANTHER" id="PTHR11645:SF0">
    <property type="entry name" value="PYRROLINE-5-CARBOXYLATE REDUCTASE 3"/>
    <property type="match status" value="1"/>
</dbReference>
<dbReference type="AlphaFoldDB" id="A0A921FTW9"/>
<evidence type="ECO:0000259" key="8">
    <source>
        <dbReference type="Pfam" id="PF14748"/>
    </source>
</evidence>
<evidence type="ECO:0000256" key="3">
    <source>
        <dbReference type="ARBA" id="ARBA00023002"/>
    </source>
</evidence>
<evidence type="ECO:0000256" key="6">
    <source>
        <dbReference type="PIRSR" id="PIRSR000193-1"/>
    </source>
</evidence>
<keyword evidence="4" id="KW-0963">Cytoplasm</keyword>
<dbReference type="GO" id="GO:0055129">
    <property type="term" value="P:L-proline biosynthetic process"/>
    <property type="evidence" value="ECO:0007669"/>
    <property type="project" value="UniProtKB-UniRule"/>
</dbReference>
<accession>A0A921FTW9</accession>
<evidence type="ECO:0000256" key="2">
    <source>
        <dbReference type="ARBA" id="ARBA00022857"/>
    </source>
</evidence>
<comment type="function">
    <text evidence="4">Catalyzes the reduction of 1-pyrroline-5-carboxylate (PCA) to L-proline.</text>
</comment>
<dbReference type="GO" id="GO:0004735">
    <property type="term" value="F:pyrroline-5-carboxylate reductase activity"/>
    <property type="evidence" value="ECO:0007669"/>
    <property type="project" value="UniProtKB-UniRule"/>
</dbReference>
<comment type="caution">
    <text evidence="9">The sequence shown here is derived from an EMBL/GenBank/DDBJ whole genome shotgun (WGS) entry which is preliminary data.</text>
</comment>
<comment type="catalytic activity">
    <reaction evidence="4">
        <text>L-proline + NAD(+) = (S)-1-pyrroline-5-carboxylate + NADH + 2 H(+)</text>
        <dbReference type="Rhea" id="RHEA:14105"/>
        <dbReference type="ChEBI" id="CHEBI:15378"/>
        <dbReference type="ChEBI" id="CHEBI:17388"/>
        <dbReference type="ChEBI" id="CHEBI:57540"/>
        <dbReference type="ChEBI" id="CHEBI:57945"/>
        <dbReference type="ChEBI" id="CHEBI:60039"/>
        <dbReference type="EC" id="1.5.1.2"/>
    </reaction>
</comment>
<comment type="subcellular location">
    <subcellularLocation>
        <location evidence="4">Cytoplasm</location>
    </subcellularLocation>
</comment>
<dbReference type="Gene3D" id="1.10.3730.10">
    <property type="entry name" value="ProC C-terminal domain-like"/>
    <property type="match status" value="1"/>
</dbReference>
<dbReference type="EC" id="1.5.1.2" evidence="4 5"/>
<dbReference type="HAMAP" id="MF_01925">
    <property type="entry name" value="P5C_reductase"/>
    <property type="match status" value="1"/>
</dbReference>
<proteinExistence type="inferred from homology"/>
<sequence length="265" mass="27255">MLGFVGAGAMGGAIISGLLSSKAFSADDIVITASSPERSRQLAAQFGVQACDSAQELARYCEGGTIIMAVKPYLVCSLLEQMHLDKETLVISVAASVSLAQLQEAAGPDIPVLRAMPNVGARIGHSMTALCPGSACTSDEIDTARKIFTAVGSVEEIEEKDFSLFSALAGCSPAFTALYIDALARAGVYYGFNKTMATRIAARAVEGSAALVAEQLKQGVSAADTADCVQSPGGTTVAGVVALEKNGFAPAVVQAVQASVERDRK</sequence>
<reference evidence="9" key="1">
    <citation type="journal article" date="2021" name="PeerJ">
        <title>Extensive microbial diversity within the chicken gut microbiome revealed by metagenomics and culture.</title>
        <authorList>
            <person name="Gilroy R."/>
            <person name="Ravi A."/>
            <person name="Getino M."/>
            <person name="Pursley I."/>
            <person name="Horton D.L."/>
            <person name="Alikhan N.F."/>
            <person name="Baker D."/>
            <person name="Gharbi K."/>
            <person name="Hall N."/>
            <person name="Watson M."/>
            <person name="Adriaenssens E.M."/>
            <person name="Foster-Nyarko E."/>
            <person name="Jarju S."/>
            <person name="Secka A."/>
            <person name="Antonio M."/>
            <person name="Oren A."/>
            <person name="Chaudhuri R.R."/>
            <person name="La Ragione R."/>
            <person name="Hildebrand F."/>
            <person name="Pallen M.J."/>
        </authorList>
    </citation>
    <scope>NUCLEOTIDE SEQUENCE</scope>
    <source>
        <strain evidence="9">578</strain>
    </source>
</reference>
<organism evidence="9 10">
    <name type="scientific">Aeriscardovia aeriphila</name>
    <dbReference type="NCBI Taxonomy" id="218139"/>
    <lineage>
        <taxon>Bacteria</taxon>
        <taxon>Bacillati</taxon>
        <taxon>Actinomycetota</taxon>
        <taxon>Actinomycetes</taxon>
        <taxon>Bifidobacteriales</taxon>
        <taxon>Bifidobacteriaceae</taxon>
        <taxon>Aeriscardovia</taxon>
    </lineage>
</organism>
<dbReference type="PANTHER" id="PTHR11645">
    <property type="entry name" value="PYRROLINE-5-CARBOXYLATE REDUCTASE"/>
    <property type="match status" value="1"/>
</dbReference>
<dbReference type="Pfam" id="PF03807">
    <property type="entry name" value="F420_oxidored"/>
    <property type="match status" value="1"/>
</dbReference>
<gene>
    <name evidence="4 9" type="primary">proC</name>
    <name evidence="9" type="ORF">K8U78_00600</name>
</gene>
<dbReference type="InterPro" id="IPR000304">
    <property type="entry name" value="Pyrroline-COOH_reductase"/>
</dbReference>
<feature type="domain" description="Pyrroline-5-carboxylate reductase dimerisation" evidence="8">
    <location>
        <begin position="159"/>
        <end position="264"/>
    </location>
</feature>
<evidence type="ECO:0000313" key="10">
    <source>
        <dbReference type="Proteomes" id="UP000715651"/>
    </source>
</evidence>
<dbReference type="NCBIfam" id="TIGR00112">
    <property type="entry name" value="proC"/>
    <property type="match status" value="1"/>
</dbReference>
<dbReference type="PIRSF" id="PIRSF000193">
    <property type="entry name" value="Pyrrol-5-carb_rd"/>
    <property type="match status" value="1"/>
</dbReference>
<dbReference type="GO" id="GO:0005737">
    <property type="term" value="C:cytoplasm"/>
    <property type="evidence" value="ECO:0007669"/>
    <property type="project" value="UniProtKB-SubCell"/>
</dbReference>
<evidence type="ECO:0000256" key="5">
    <source>
        <dbReference type="NCBIfam" id="TIGR00112"/>
    </source>
</evidence>
<dbReference type="Pfam" id="PF14748">
    <property type="entry name" value="P5CR_dimer"/>
    <property type="match status" value="1"/>
</dbReference>
<keyword evidence="2 4" id="KW-0521">NADP</keyword>
<name>A0A921FTW9_9BIFI</name>
<feature type="binding site" evidence="6">
    <location>
        <begin position="69"/>
        <end position="72"/>
    </location>
    <ligand>
        <name>NADP(+)</name>
        <dbReference type="ChEBI" id="CHEBI:58349"/>
    </ligand>
</feature>
<keyword evidence="4" id="KW-0028">Amino-acid biosynthesis</keyword>
<dbReference type="InterPro" id="IPR029036">
    <property type="entry name" value="P5CR_dimer"/>
</dbReference>
<dbReference type="InterPro" id="IPR036291">
    <property type="entry name" value="NAD(P)-bd_dom_sf"/>
</dbReference>
<keyword evidence="3 4" id="KW-0560">Oxidoreductase</keyword>